<protein>
    <submittedName>
        <fullName evidence="4">Retrotransposon protein</fullName>
    </submittedName>
</protein>
<reference evidence="4" key="1">
    <citation type="submission" date="2016-06" db="UniProtKB">
        <authorList>
            <consortium name="WormBaseParasite"/>
        </authorList>
    </citation>
    <scope>IDENTIFICATION</scope>
</reference>
<dbReference type="AlphaFoldDB" id="A0A183DRQ5"/>
<feature type="compositionally biased region" description="Acidic residues" evidence="1">
    <location>
        <begin position="112"/>
        <end position="125"/>
    </location>
</feature>
<gene>
    <name evidence="2" type="ORF">GPUH_LOCUS11396</name>
</gene>
<accession>A0A183DRQ5</accession>
<dbReference type="EMBL" id="UYRT01078529">
    <property type="protein sequence ID" value="VDN18720.1"/>
    <property type="molecule type" value="Genomic_DNA"/>
</dbReference>
<dbReference type="WBParaSite" id="GPUH_0001141001-mRNA-1">
    <property type="protein sequence ID" value="GPUH_0001141001-mRNA-1"/>
    <property type="gene ID" value="GPUH_0001141001"/>
</dbReference>
<dbReference type="Proteomes" id="UP000271098">
    <property type="component" value="Unassembled WGS sequence"/>
</dbReference>
<sequence>MEIPIEQDYDRPEPPAVPFFGQLSDKHDYFGANIKQIRGHNILVDLRRNKDWSAWNITYVKLQGAANSSSRFDRKRSVRVASDNMFGNRRESYENKNDGGLSTSSSCSDGYGAEDSDERDYPETDETCLDPLIGYVRLMLTSQEVREAMKQNLPEDYKTICNFYKIVP</sequence>
<organism evidence="4">
    <name type="scientific">Gongylonema pulchrum</name>
    <dbReference type="NCBI Taxonomy" id="637853"/>
    <lineage>
        <taxon>Eukaryota</taxon>
        <taxon>Metazoa</taxon>
        <taxon>Ecdysozoa</taxon>
        <taxon>Nematoda</taxon>
        <taxon>Chromadorea</taxon>
        <taxon>Rhabditida</taxon>
        <taxon>Spirurina</taxon>
        <taxon>Spiruromorpha</taxon>
        <taxon>Spiruroidea</taxon>
        <taxon>Gongylonematidae</taxon>
        <taxon>Gongylonema</taxon>
    </lineage>
</organism>
<proteinExistence type="predicted"/>
<evidence type="ECO:0000313" key="3">
    <source>
        <dbReference type="Proteomes" id="UP000271098"/>
    </source>
</evidence>
<feature type="region of interest" description="Disordered" evidence="1">
    <location>
        <begin position="89"/>
        <end position="125"/>
    </location>
</feature>
<reference evidence="2 3" key="2">
    <citation type="submission" date="2018-11" db="EMBL/GenBank/DDBJ databases">
        <authorList>
            <consortium name="Pathogen Informatics"/>
        </authorList>
    </citation>
    <scope>NUCLEOTIDE SEQUENCE [LARGE SCALE GENOMIC DNA]</scope>
</reference>
<evidence type="ECO:0000313" key="2">
    <source>
        <dbReference type="EMBL" id="VDN18720.1"/>
    </source>
</evidence>
<evidence type="ECO:0000256" key="1">
    <source>
        <dbReference type="SAM" id="MobiDB-lite"/>
    </source>
</evidence>
<keyword evidence="3" id="KW-1185">Reference proteome</keyword>
<name>A0A183DRQ5_9BILA</name>
<evidence type="ECO:0000313" key="4">
    <source>
        <dbReference type="WBParaSite" id="GPUH_0001141001-mRNA-1"/>
    </source>
</evidence>